<keyword evidence="3" id="KW-1185">Reference proteome</keyword>
<gene>
    <name evidence="2" type="ORF">V1478_008497</name>
</gene>
<evidence type="ECO:0000256" key="1">
    <source>
        <dbReference type="SAM" id="Phobius"/>
    </source>
</evidence>
<protein>
    <submittedName>
        <fullName evidence="2">Uncharacterized protein</fullName>
    </submittedName>
</protein>
<accession>A0ABD2ATP1</accession>
<dbReference type="Proteomes" id="UP001607302">
    <property type="component" value="Unassembled WGS sequence"/>
</dbReference>
<evidence type="ECO:0000313" key="3">
    <source>
        <dbReference type="Proteomes" id="UP001607302"/>
    </source>
</evidence>
<keyword evidence="1" id="KW-1133">Transmembrane helix</keyword>
<comment type="caution">
    <text evidence="2">The sequence shown here is derived from an EMBL/GenBank/DDBJ whole genome shotgun (WGS) entry which is preliminary data.</text>
</comment>
<keyword evidence="1" id="KW-0812">Transmembrane</keyword>
<feature type="transmembrane region" description="Helical" evidence="1">
    <location>
        <begin position="41"/>
        <end position="64"/>
    </location>
</feature>
<name>A0ABD2ATP1_VESSQ</name>
<keyword evidence="1" id="KW-0472">Membrane</keyword>
<proteinExistence type="predicted"/>
<reference evidence="2 3" key="1">
    <citation type="journal article" date="2024" name="Ann. Entomol. Soc. Am.">
        <title>Genomic analyses of the southern and eastern yellowjacket wasps (Hymenoptera: Vespidae) reveal evolutionary signatures of social life.</title>
        <authorList>
            <person name="Catto M.A."/>
            <person name="Caine P.B."/>
            <person name="Orr S.E."/>
            <person name="Hunt B.G."/>
            <person name="Goodisman M.A.D."/>
        </authorList>
    </citation>
    <scope>NUCLEOTIDE SEQUENCE [LARGE SCALE GENOMIC DNA]</scope>
    <source>
        <strain evidence="2">233</strain>
        <tissue evidence="2">Head and thorax</tissue>
    </source>
</reference>
<organism evidence="2 3">
    <name type="scientific">Vespula squamosa</name>
    <name type="common">Southern yellow jacket</name>
    <name type="synonym">Wasp</name>
    <dbReference type="NCBI Taxonomy" id="30214"/>
    <lineage>
        <taxon>Eukaryota</taxon>
        <taxon>Metazoa</taxon>
        <taxon>Ecdysozoa</taxon>
        <taxon>Arthropoda</taxon>
        <taxon>Hexapoda</taxon>
        <taxon>Insecta</taxon>
        <taxon>Pterygota</taxon>
        <taxon>Neoptera</taxon>
        <taxon>Endopterygota</taxon>
        <taxon>Hymenoptera</taxon>
        <taxon>Apocrita</taxon>
        <taxon>Aculeata</taxon>
        <taxon>Vespoidea</taxon>
        <taxon>Vespidae</taxon>
        <taxon>Vespinae</taxon>
        <taxon>Vespula</taxon>
    </lineage>
</organism>
<dbReference type="EMBL" id="JAUDFV010000139">
    <property type="protein sequence ID" value="KAL2723984.1"/>
    <property type="molecule type" value="Genomic_DNA"/>
</dbReference>
<dbReference type="AlphaFoldDB" id="A0ABD2ATP1"/>
<evidence type="ECO:0000313" key="2">
    <source>
        <dbReference type="EMBL" id="KAL2723984.1"/>
    </source>
</evidence>
<sequence>MYQCLVHPDKLNFLDTIQCKVFKAKICLLPILNISLLCPKYSLQCLICFDIILITIAVSINNIVQSIMKLISSSPIKFENQMT</sequence>